<dbReference type="Proteomes" id="UP000638353">
    <property type="component" value="Unassembled WGS sequence"/>
</dbReference>
<evidence type="ECO:0000313" key="4">
    <source>
        <dbReference type="Proteomes" id="UP000638353"/>
    </source>
</evidence>
<feature type="domain" description="Knr4/Smi1-like" evidence="2">
    <location>
        <begin position="36"/>
        <end position="140"/>
    </location>
</feature>
<dbReference type="SUPFAM" id="SSF160631">
    <property type="entry name" value="SMI1/KNR4-like"/>
    <property type="match status" value="1"/>
</dbReference>
<gene>
    <name evidence="3" type="ORF">GCM10010334_24430</name>
</gene>
<protein>
    <recommendedName>
        <fullName evidence="2">Knr4/Smi1-like domain-containing protein</fullName>
    </recommendedName>
</protein>
<organism evidence="3 4">
    <name type="scientific">Streptomyces finlayi</name>
    <dbReference type="NCBI Taxonomy" id="67296"/>
    <lineage>
        <taxon>Bacteria</taxon>
        <taxon>Bacillati</taxon>
        <taxon>Actinomycetota</taxon>
        <taxon>Actinomycetes</taxon>
        <taxon>Kitasatosporales</taxon>
        <taxon>Streptomycetaceae</taxon>
        <taxon>Streptomyces</taxon>
    </lineage>
</organism>
<evidence type="ECO:0000259" key="2">
    <source>
        <dbReference type="SMART" id="SM00860"/>
    </source>
</evidence>
<reference evidence="3" key="2">
    <citation type="submission" date="2020-09" db="EMBL/GenBank/DDBJ databases">
        <authorList>
            <person name="Sun Q."/>
            <person name="Ohkuma M."/>
        </authorList>
    </citation>
    <scope>NUCLEOTIDE SEQUENCE</scope>
    <source>
        <strain evidence="3">JCM 4637</strain>
    </source>
</reference>
<reference evidence="3" key="1">
    <citation type="journal article" date="2014" name="Int. J. Syst. Evol. Microbiol.">
        <title>Complete genome sequence of Corynebacterium casei LMG S-19264T (=DSM 44701T), isolated from a smear-ripened cheese.</title>
        <authorList>
            <consortium name="US DOE Joint Genome Institute (JGI-PGF)"/>
            <person name="Walter F."/>
            <person name="Albersmeier A."/>
            <person name="Kalinowski J."/>
            <person name="Ruckert C."/>
        </authorList>
    </citation>
    <scope>NUCLEOTIDE SEQUENCE</scope>
    <source>
        <strain evidence="3">JCM 4637</strain>
    </source>
</reference>
<dbReference type="SMART" id="SM00860">
    <property type="entry name" value="SMI1_KNR4"/>
    <property type="match status" value="1"/>
</dbReference>
<dbReference type="RefSeq" id="WP_189823580.1">
    <property type="nucleotide sequence ID" value="NZ_BMVC01000004.1"/>
</dbReference>
<feature type="compositionally biased region" description="Gly residues" evidence="1">
    <location>
        <begin position="156"/>
        <end position="167"/>
    </location>
</feature>
<dbReference type="InterPro" id="IPR018958">
    <property type="entry name" value="Knr4/Smi1-like_dom"/>
</dbReference>
<proteinExistence type="predicted"/>
<feature type="region of interest" description="Disordered" evidence="1">
    <location>
        <begin position="139"/>
        <end position="167"/>
    </location>
</feature>
<dbReference type="AlphaFoldDB" id="A0A918WW90"/>
<accession>A0A918WW90</accession>
<dbReference type="Pfam" id="PF09346">
    <property type="entry name" value="SMI1_KNR4"/>
    <property type="match status" value="1"/>
</dbReference>
<name>A0A918WW90_9ACTN</name>
<dbReference type="EMBL" id="BMVC01000004">
    <property type="protein sequence ID" value="GHC90435.1"/>
    <property type="molecule type" value="Genomic_DNA"/>
</dbReference>
<comment type="caution">
    <text evidence="3">The sequence shown here is derived from an EMBL/GenBank/DDBJ whole genome shotgun (WGS) entry which is preliminary data.</text>
</comment>
<sequence length="167" mass="18017">MSIDRTAPEPALAAWARIETWLQQHAPRTFAALPAPATEEELRALEEALDLRLPADVRAFYAVRNGTGPAADFDWPTSVDDPDPTGYFLLGGRGIGPLSNIPLWFQGPVSGLCDDDHPEQRQLPLTVSDPDGFYGTYVDCRRPPAGRHARPAQGDGPTGPGEGGFAR</sequence>
<dbReference type="InterPro" id="IPR037883">
    <property type="entry name" value="Knr4/Smi1-like_sf"/>
</dbReference>
<evidence type="ECO:0000313" key="3">
    <source>
        <dbReference type="EMBL" id="GHC90435.1"/>
    </source>
</evidence>
<evidence type="ECO:0000256" key="1">
    <source>
        <dbReference type="SAM" id="MobiDB-lite"/>
    </source>
</evidence>